<keyword evidence="2" id="KW-0614">Plasmid</keyword>
<dbReference type="EMBL" id="KT290268">
    <property type="protein sequence ID" value="AKU62194.1"/>
    <property type="molecule type" value="Genomic_DNA"/>
</dbReference>
<feature type="transmembrane region" description="Helical" evidence="1">
    <location>
        <begin position="12"/>
        <end position="34"/>
    </location>
</feature>
<geneLocation type="plasmid" evidence="2">
    <name>pPD1</name>
</geneLocation>
<organism evidence="2">
    <name type="scientific">Enterococcus faecalis</name>
    <name type="common">Streptococcus faecalis</name>
    <dbReference type="NCBI Taxonomy" id="1351"/>
    <lineage>
        <taxon>Bacteria</taxon>
        <taxon>Bacillati</taxon>
        <taxon>Bacillota</taxon>
        <taxon>Bacilli</taxon>
        <taxon>Lactobacillales</taxon>
        <taxon>Enterococcaceae</taxon>
        <taxon>Enterococcus</taxon>
    </lineage>
</organism>
<feature type="transmembrane region" description="Helical" evidence="1">
    <location>
        <begin position="107"/>
        <end position="124"/>
    </location>
</feature>
<reference evidence="2" key="1">
    <citation type="journal article" date="2015" name="Nature">
        <title>Bacteriocin production augments niche competition by enterococci in the mammalian gastrointestinal tract.</title>
        <authorList>
            <person name="Kommineni S."/>
            <person name="Bretl D.J."/>
            <person name="Lam V."/>
            <person name="Chakraborty R."/>
            <person name="Hayward M."/>
            <person name="Simpson P."/>
            <person name="Cao Y."/>
            <person name="Bousounis P."/>
            <person name="Kristich C.J."/>
            <person name="Salzman N.H."/>
        </authorList>
    </citation>
    <scope>NUCLEOTIDE SEQUENCE</scope>
    <source>
        <strain evidence="2">CK135</strain>
        <plasmid evidence="2">pPD1</plasmid>
    </source>
</reference>
<evidence type="ECO:0000313" key="2">
    <source>
        <dbReference type="EMBL" id="AKU62194.1"/>
    </source>
</evidence>
<dbReference type="AlphaFoldDB" id="A0A0N6WKS8"/>
<gene>
    <name evidence="2" type="primary">ppd25</name>
</gene>
<feature type="transmembrane region" description="Helical" evidence="1">
    <location>
        <begin position="69"/>
        <end position="87"/>
    </location>
</feature>
<keyword evidence="1" id="KW-1133">Transmembrane helix</keyword>
<evidence type="ECO:0000256" key="1">
    <source>
        <dbReference type="SAM" id="Phobius"/>
    </source>
</evidence>
<keyword evidence="1" id="KW-0812">Transmembrane</keyword>
<name>A0A0N6WKS8_ENTFL</name>
<proteinExistence type="predicted"/>
<keyword evidence="1" id="KW-0472">Membrane</keyword>
<protein>
    <submittedName>
        <fullName evidence="2">Ppd25</fullName>
    </submittedName>
</protein>
<accession>A0A0N6WKS8</accession>
<sequence>MKKRIRIEYCFLILRKIMGFLSWGIWALSVFYVATKGWQLLGNTVYVATKNGQGRLSEVSPFGATYDNLVPILFLVFILQAVMDYVLKTQDEWATVKRIVQRISRYYGSLGLIALLVGIGISETANSEDFSLLVIMLVQYLLIRRFNSIKDEQLKQGIFPLYPSKTAYTANEWLIHGDWQPYVVLAGEENKRCRKTTEELVKGKWHTAYTIPSVQLLFRFRYTPFTLSIHLEEIVPRRIDYEIPVTNMKGVAGSE</sequence>